<keyword evidence="2" id="KW-1133">Transmembrane helix</keyword>
<proteinExistence type="predicted"/>
<feature type="domain" description="Sulfatase-modifying factor enzyme-like" evidence="3">
    <location>
        <begin position="195"/>
        <end position="417"/>
    </location>
</feature>
<dbReference type="Pfam" id="PF03781">
    <property type="entry name" value="FGE-sulfatase"/>
    <property type="match status" value="1"/>
</dbReference>
<evidence type="ECO:0000256" key="2">
    <source>
        <dbReference type="SAM" id="Phobius"/>
    </source>
</evidence>
<dbReference type="EMBL" id="WNLA01000014">
    <property type="protein sequence ID" value="MTW04180.1"/>
    <property type="molecule type" value="Genomic_DNA"/>
</dbReference>
<keyword evidence="5" id="KW-1185">Reference proteome</keyword>
<dbReference type="OrthoDB" id="9768004at2"/>
<feature type="region of interest" description="Disordered" evidence="1">
    <location>
        <begin position="1"/>
        <end position="100"/>
    </location>
</feature>
<keyword evidence="2" id="KW-0472">Membrane</keyword>
<sequence length="424" mass="43466">MTAPQDHAPSDVPPAPRGGAGPVHSDTTQSAIRQSTSGMPTRPHGDDVHAAAGSATQPTGQADWSAFGPGGSGTAPPNTDEADRPAFEPDRGGTASADHALAEPQRVRRLKIALMVCGAAVTVGMGVAIAVLMEEASPPLRVGVASRPTGSHAPAAPPAIGGSSGASGAVPGNAGAGAAPANAIACPLPGGPAACPAMVAIPAGRYRMGSRRTDPDAQEEELGGAERAIAPFELSAHEITAGQWQLCVNQGACPPPAQPPQSSTMPVTGISWDAAAAYAAWLSQQTGQPYRLPTEAEWEYAARAGASTVFPWGNQLGQRHAHCGQCGTLPDYAGLAPVGSYPAQRGLYDMVGNAYEWVADCWTPSHAQPVPPAQSACHEKVQKGGAYDTLEADVRPVARTHGDRATPDVRVGFRIARQLQRTEQ</sequence>
<feature type="compositionally biased region" description="Basic and acidic residues" evidence="1">
    <location>
        <begin position="81"/>
        <end position="91"/>
    </location>
</feature>
<keyword evidence="2" id="KW-0812">Transmembrane</keyword>
<dbReference type="GO" id="GO:0120147">
    <property type="term" value="F:formylglycine-generating oxidase activity"/>
    <property type="evidence" value="ECO:0007669"/>
    <property type="project" value="TreeGrafter"/>
</dbReference>
<dbReference type="SUPFAM" id="SSF56436">
    <property type="entry name" value="C-type lectin-like"/>
    <property type="match status" value="1"/>
</dbReference>
<feature type="compositionally biased region" description="Low complexity" evidence="1">
    <location>
        <begin position="158"/>
        <end position="167"/>
    </location>
</feature>
<dbReference type="InterPro" id="IPR042095">
    <property type="entry name" value="SUMF_sf"/>
</dbReference>
<evidence type="ECO:0000256" key="1">
    <source>
        <dbReference type="SAM" id="MobiDB-lite"/>
    </source>
</evidence>
<organism evidence="4 5">
    <name type="scientific">Pseudoduganella ginsengisoli</name>
    <dbReference type="NCBI Taxonomy" id="1462440"/>
    <lineage>
        <taxon>Bacteria</taxon>
        <taxon>Pseudomonadati</taxon>
        <taxon>Pseudomonadota</taxon>
        <taxon>Betaproteobacteria</taxon>
        <taxon>Burkholderiales</taxon>
        <taxon>Oxalobacteraceae</taxon>
        <taxon>Telluria group</taxon>
        <taxon>Pseudoduganella</taxon>
    </lineage>
</organism>
<feature type="region of interest" description="Disordered" evidence="1">
    <location>
        <begin position="144"/>
        <end position="167"/>
    </location>
</feature>
<accession>A0A6L6Q3D3</accession>
<dbReference type="PANTHER" id="PTHR23150:SF35">
    <property type="entry name" value="BLL6746 PROTEIN"/>
    <property type="match status" value="1"/>
</dbReference>
<dbReference type="InterPro" id="IPR005532">
    <property type="entry name" value="SUMF_dom"/>
</dbReference>
<evidence type="ECO:0000313" key="4">
    <source>
        <dbReference type="EMBL" id="MTW04180.1"/>
    </source>
</evidence>
<dbReference type="PANTHER" id="PTHR23150">
    <property type="entry name" value="SULFATASE MODIFYING FACTOR 1, 2"/>
    <property type="match status" value="1"/>
</dbReference>
<reference evidence="4 5" key="1">
    <citation type="submission" date="2019-11" db="EMBL/GenBank/DDBJ databases">
        <title>Type strains purchased from KCTC, JCM and DSMZ.</title>
        <authorList>
            <person name="Lu H."/>
        </authorList>
    </citation>
    <scope>NUCLEOTIDE SEQUENCE [LARGE SCALE GENOMIC DNA]</scope>
    <source>
        <strain evidence="4 5">KCTC 42409</strain>
    </source>
</reference>
<evidence type="ECO:0000313" key="5">
    <source>
        <dbReference type="Proteomes" id="UP000484015"/>
    </source>
</evidence>
<dbReference type="AlphaFoldDB" id="A0A6L6Q3D3"/>
<feature type="transmembrane region" description="Helical" evidence="2">
    <location>
        <begin position="112"/>
        <end position="133"/>
    </location>
</feature>
<protein>
    <submittedName>
        <fullName evidence="4">SUMF1/EgtB/PvdO family nonheme iron enzyme</fullName>
    </submittedName>
</protein>
<comment type="caution">
    <text evidence="4">The sequence shown here is derived from an EMBL/GenBank/DDBJ whole genome shotgun (WGS) entry which is preliminary data.</text>
</comment>
<dbReference type="Gene3D" id="3.90.1580.10">
    <property type="entry name" value="paralog of FGE (formylglycine-generating enzyme)"/>
    <property type="match status" value="1"/>
</dbReference>
<gene>
    <name evidence="4" type="ORF">GM668_19035</name>
</gene>
<evidence type="ECO:0000259" key="3">
    <source>
        <dbReference type="Pfam" id="PF03781"/>
    </source>
</evidence>
<name>A0A6L6Q3D3_9BURK</name>
<dbReference type="InterPro" id="IPR051043">
    <property type="entry name" value="Sulfatase_Mod_Factor_Kinase"/>
</dbReference>
<dbReference type="Proteomes" id="UP000484015">
    <property type="component" value="Unassembled WGS sequence"/>
</dbReference>
<dbReference type="InterPro" id="IPR016187">
    <property type="entry name" value="CTDL_fold"/>
</dbReference>
<feature type="compositionally biased region" description="Polar residues" evidence="1">
    <location>
        <begin position="25"/>
        <end position="39"/>
    </location>
</feature>